<dbReference type="Gene3D" id="2.60.120.10">
    <property type="entry name" value="Jelly Rolls"/>
    <property type="match status" value="1"/>
</dbReference>
<dbReference type="InterPro" id="IPR008579">
    <property type="entry name" value="UGlyAH_Cupin_dom"/>
</dbReference>
<accession>A0ABX5YBW7</accession>
<proteinExistence type="predicted"/>
<dbReference type="RefSeq" id="WP_146277463.1">
    <property type="nucleotide sequence ID" value="NZ_CP042260.1"/>
</dbReference>
<dbReference type="InterPro" id="IPR014710">
    <property type="entry name" value="RmlC-like_jellyroll"/>
</dbReference>
<keyword evidence="3" id="KW-1185">Reference proteome</keyword>
<name>A0ABX5YBW7_9MICC</name>
<evidence type="ECO:0000313" key="3">
    <source>
        <dbReference type="Proteomes" id="UP000320717"/>
    </source>
</evidence>
<dbReference type="PANTHER" id="PTHR40943:SF1">
    <property type="entry name" value="CYTOPLASMIC PROTEIN"/>
    <property type="match status" value="1"/>
</dbReference>
<evidence type="ECO:0000313" key="2">
    <source>
        <dbReference type="EMBL" id="QDY67149.1"/>
    </source>
</evidence>
<dbReference type="Pfam" id="PF05899">
    <property type="entry name" value="Cupin_3"/>
    <property type="match status" value="1"/>
</dbReference>
<dbReference type="Proteomes" id="UP000320717">
    <property type="component" value="Chromosome"/>
</dbReference>
<dbReference type="EMBL" id="CP042260">
    <property type="protein sequence ID" value="QDY67149.1"/>
    <property type="molecule type" value="Genomic_DNA"/>
</dbReference>
<dbReference type="PANTHER" id="PTHR40943">
    <property type="entry name" value="CYTOPLASMIC PROTEIN-RELATED"/>
    <property type="match status" value="1"/>
</dbReference>
<sequence length="124" mass="13375">MSAEKSMPKVQILRNAENANLADLLPKPTALEGSAPSDATDNAITLQASRVDIGFWACSPGVFTTSRQGVNEVILVLEGSGTLVSDLGHRVEHRAGDMVLIPNGWSGAWEIHEKFKKQYITMAV</sequence>
<dbReference type="InterPro" id="IPR011051">
    <property type="entry name" value="RmlC_Cupin_sf"/>
</dbReference>
<dbReference type="SUPFAM" id="SSF51182">
    <property type="entry name" value="RmlC-like cupins"/>
    <property type="match status" value="1"/>
</dbReference>
<protein>
    <submittedName>
        <fullName evidence="2">DUF861 domain-containing protein</fullName>
    </submittedName>
</protein>
<gene>
    <name evidence="2" type="ORF">FQA45_12975</name>
</gene>
<evidence type="ECO:0000259" key="1">
    <source>
        <dbReference type="Pfam" id="PF05899"/>
    </source>
</evidence>
<feature type="domain" description="(S)-ureidoglycine aminohydrolase cupin" evidence="1">
    <location>
        <begin position="49"/>
        <end position="119"/>
    </location>
</feature>
<organism evidence="2 3">
    <name type="scientific">Glutamicibacter halophytocola</name>
    <dbReference type="NCBI Taxonomy" id="1933880"/>
    <lineage>
        <taxon>Bacteria</taxon>
        <taxon>Bacillati</taxon>
        <taxon>Actinomycetota</taxon>
        <taxon>Actinomycetes</taxon>
        <taxon>Micrococcales</taxon>
        <taxon>Micrococcaceae</taxon>
        <taxon>Glutamicibacter</taxon>
    </lineage>
</organism>
<reference evidence="2 3" key="1">
    <citation type="submission" date="2019-07" db="EMBL/GenBank/DDBJ databases">
        <title>Complete Genome Sequence of drought tolerant Plant Growth-Promoting Rhizobacterium Glutamicibacter halophytocola DR408.</title>
        <authorList>
            <person name="Nishu S.D."/>
            <person name="Lee T.K."/>
        </authorList>
    </citation>
    <scope>NUCLEOTIDE SEQUENCE [LARGE SCALE GENOMIC DNA]</scope>
    <source>
        <strain evidence="2 3">DR408</strain>
    </source>
</reference>